<dbReference type="InterPro" id="IPR001314">
    <property type="entry name" value="Peptidase_S1A"/>
</dbReference>
<dbReference type="InterPro" id="IPR009003">
    <property type="entry name" value="Peptidase_S1_PA"/>
</dbReference>
<dbReference type="STRING" id="7176.B0XCB9"/>
<evidence type="ECO:0000313" key="14">
    <source>
        <dbReference type="Proteomes" id="UP000002320"/>
    </source>
</evidence>
<dbReference type="PROSITE" id="PS50240">
    <property type="entry name" value="TRYPSIN_DOM"/>
    <property type="match status" value="1"/>
</dbReference>
<keyword evidence="3" id="KW-0399">Innate immunity</keyword>
<dbReference type="InterPro" id="IPR043504">
    <property type="entry name" value="Peptidase_S1_PA_chymotrypsin"/>
</dbReference>
<dbReference type="MEROPS" id="S01.506"/>
<keyword evidence="7" id="KW-0325">Glycoprotein</keyword>
<dbReference type="AlphaFoldDB" id="B0XCB9"/>
<evidence type="ECO:0000313" key="12">
    <source>
        <dbReference type="EMBL" id="EDS44749.1"/>
    </source>
</evidence>
<protein>
    <submittedName>
        <fullName evidence="12">Prostasin</fullName>
    </submittedName>
</protein>
<gene>
    <name evidence="13" type="primary">6050728</name>
    <name evidence="12" type="ORF">CpipJ_CPIJ016831</name>
</gene>
<dbReference type="OrthoDB" id="6339452at2759"/>
<reference evidence="13" key="2">
    <citation type="submission" date="2021-02" db="UniProtKB">
        <authorList>
            <consortium name="EnsemblMetazoa"/>
        </authorList>
    </citation>
    <scope>IDENTIFICATION</scope>
    <source>
        <strain evidence="13">JHB</strain>
    </source>
</reference>
<evidence type="ECO:0000256" key="7">
    <source>
        <dbReference type="ARBA" id="ARBA00023180"/>
    </source>
</evidence>
<evidence type="ECO:0000256" key="10">
    <source>
        <dbReference type="SAM" id="SignalP"/>
    </source>
</evidence>
<keyword evidence="9" id="KW-0378">Hydrolase</keyword>
<dbReference type="eggNOG" id="KOG3627">
    <property type="taxonomic scope" value="Eukaryota"/>
</dbReference>
<dbReference type="GO" id="GO:0006508">
    <property type="term" value="P:proteolysis"/>
    <property type="evidence" value="ECO:0007669"/>
    <property type="project" value="UniProtKB-KW"/>
</dbReference>
<sequence length="317" mass="35410">MISYGLVCVCLTVRLVIILECQEYRAQTVTRTGIIPLISRPVPVYQDGFDCVGSTVDVITGGTEADEGEFPHQALLGWPASAVLSRRLDDEFEFLCGGTLVSDRFVLTAGHCTYDSERGYPVIVRLGEHNLDNDLDHQIDFDIREIVKHPSYRANSAYHDIALIELKRAVRFSRYIRPACLWTSNSLNYTMAIATGYGQLGFMESRSRKLTKVTLKFFTGKQCGKMFPSSRKMRNGVIGEQLCAGSSDGRDTCQGDSGGPLQVKIEERGCMYHVVGITSRGNDACGLGQALAIYTKVSSYVNWIERVVWNADEWIWY</sequence>
<evidence type="ECO:0000256" key="3">
    <source>
        <dbReference type="ARBA" id="ARBA00022588"/>
    </source>
</evidence>
<evidence type="ECO:0000256" key="8">
    <source>
        <dbReference type="ARBA" id="ARBA00024195"/>
    </source>
</evidence>
<feature type="chain" id="PRO_5011409265" evidence="10">
    <location>
        <begin position="27"/>
        <end position="317"/>
    </location>
</feature>
<evidence type="ECO:0000259" key="11">
    <source>
        <dbReference type="PROSITE" id="PS50240"/>
    </source>
</evidence>
<dbReference type="PANTHER" id="PTHR24260">
    <property type="match status" value="1"/>
</dbReference>
<reference evidence="12" key="1">
    <citation type="submission" date="2007-03" db="EMBL/GenBank/DDBJ databases">
        <title>Annotation of Culex pipiens quinquefasciatus.</title>
        <authorList>
            <consortium name="The Broad Institute Genome Sequencing Platform"/>
            <person name="Atkinson P.W."/>
            <person name="Hemingway J."/>
            <person name="Christensen B.M."/>
            <person name="Higgs S."/>
            <person name="Kodira C."/>
            <person name="Hannick L."/>
            <person name="Megy K."/>
            <person name="O'Leary S."/>
            <person name="Pearson M."/>
            <person name="Haas B.J."/>
            <person name="Mauceli E."/>
            <person name="Wortman J.R."/>
            <person name="Lee N.H."/>
            <person name="Guigo R."/>
            <person name="Stanke M."/>
            <person name="Alvarado L."/>
            <person name="Amedeo P."/>
            <person name="Antoine C.H."/>
            <person name="Arensburger P."/>
            <person name="Bidwell S.L."/>
            <person name="Crawford M."/>
            <person name="Camaro F."/>
            <person name="Devon K."/>
            <person name="Engels R."/>
            <person name="Hammond M."/>
            <person name="Howarth C."/>
            <person name="Koehrsen M."/>
            <person name="Lawson D."/>
            <person name="Montgomery P."/>
            <person name="Nene V."/>
            <person name="Nusbaum C."/>
            <person name="Puiu D."/>
            <person name="Romero-Severson J."/>
            <person name="Severson D.W."/>
            <person name="Shumway M."/>
            <person name="Sisk P."/>
            <person name="Stolte C."/>
            <person name="Zeng Q."/>
            <person name="Eisenstadt E."/>
            <person name="Fraser-Liggett C."/>
            <person name="Strausberg R."/>
            <person name="Galagan J."/>
            <person name="Birren B."/>
            <person name="Collins F.H."/>
        </authorList>
    </citation>
    <scope>NUCLEOTIDE SEQUENCE [LARGE SCALE GENOMIC DNA]</scope>
    <source>
        <strain evidence="12">JHB</strain>
    </source>
</reference>
<dbReference type="InterPro" id="IPR001254">
    <property type="entry name" value="Trypsin_dom"/>
</dbReference>
<dbReference type="SMART" id="SM00020">
    <property type="entry name" value="Tryp_SPc"/>
    <property type="match status" value="1"/>
</dbReference>
<dbReference type="PROSITE" id="PS00135">
    <property type="entry name" value="TRYPSIN_SER"/>
    <property type="match status" value="1"/>
</dbReference>
<evidence type="ECO:0000256" key="6">
    <source>
        <dbReference type="ARBA" id="ARBA00023157"/>
    </source>
</evidence>
<dbReference type="PROSITE" id="PS00134">
    <property type="entry name" value="TRYPSIN_HIS"/>
    <property type="match status" value="1"/>
</dbReference>
<dbReference type="PANTHER" id="PTHR24260:SF147">
    <property type="entry name" value="EG:BACR7A4.3 PROTEIN-RELATED"/>
    <property type="match status" value="1"/>
</dbReference>
<dbReference type="FunCoup" id="B0XCB9">
    <property type="interactions" value="10"/>
</dbReference>
<dbReference type="CDD" id="cd00190">
    <property type="entry name" value="Tryp_SPc"/>
    <property type="match status" value="1"/>
</dbReference>
<organism>
    <name type="scientific">Culex quinquefasciatus</name>
    <name type="common">Southern house mosquito</name>
    <name type="synonym">Culex pungens</name>
    <dbReference type="NCBI Taxonomy" id="7176"/>
    <lineage>
        <taxon>Eukaryota</taxon>
        <taxon>Metazoa</taxon>
        <taxon>Ecdysozoa</taxon>
        <taxon>Arthropoda</taxon>
        <taxon>Hexapoda</taxon>
        <taxon>Insecta</taxon>
        <taxon>Pterygota</taxon>
        <taxon>Neoptera</taxon>
        <taxon>Endopterygota</taxon>
        <taxon>Diptera</taxon>
        <taxon>Nematocera</taxon>
        <taxon>Culicoidea</taxon>
        <taxon>Culicidae</taxon>
        <taxon>Culicinae</taxon>
        <taxon>Culicini</taxon>
        <taxon>Culex</taxon>
        <taxon>Culex</taxon>
    </lineage>
</organism>
<evidence type="ECO:0000256" key="1">
    <source>
        <dbReference type="ARBA" id="ARBA00004613"/>
    </source>
</evidence>
<dbReference type="InterPro" id="IPR051333">
    <property type="entry name" value="CLIP_Serine_Protease"/>
</dbReference>
<proteinExistence type="inferred from homology"/>
<evidence type="ECO:0000256" key="5">
    <source>
        <dbReference type="ARBA" id="ARBA00022859"/>
    </source>
</evidence>
<dbReference type="SUPFAM" id="SSF50494">
    <property type="entry name" value="Trypsin-like serine proteases"/>
    <property type="match status" value="1"/>
</dbReference>
<dbReference type="KEGG" id="cqu:CpipJ_CPIJ016831"/>
<comment type="subcellular location">
    <subcellularLocation>
        <location evidence="1">Secreted</location>
    </subcellularLocation>
</comment>
<keyword evidence="6" id="KW-1015">Disulfide bond</keyword>
<dbReference type="EnsemblMetazoa" id="CPIJ016831-RA">
    <property type="protein sequence ID" value="CPIJ016831-PA"/>
    <property type="gene ID" value="CPIJ016831"/>
</dbReference>
<keyword evidence="2" id="KW-0964">Secreted</keyword>
<keyword evidence="9" id="KW-0645">Protease</keyword>
<dbReference type="PRINTS" id="PR00722">
    <property type="entry name" value="CHYMOTRYPSIN"/>
</dbReference>
<keyword evidence="4 10" id="KW-0732">Signal</keyword>
<evidence type="ECO:0000256" key="4">
    <source>
        <dbReference type="ARBA" id="ARBA00022729"/>
    </source>
</evidence>
<evidence type="ECO:0000256" key="2">
    <source>
        <dbReference type="ARBA" id="ARBA00022525"/>
    </source>
</evidence>
<feature type="domain" description="Peptidase S1" evidence="11">
    <location>
        <begin position="59"/>
        <end position="309"/>
    </location>
</feature>
<keyword evidence="14" id="KW-1185">Reference proteome</keyword>
<accession>B0XCB9</accession>
<dbReference type="InParanoid" id="B0XCB9"/>
<dbReference type="Gene3D" id="2.40.10.10">
    <property type="entry name" value="Trypsin-like serine proteases"/>
    <property type="match status" value="1"/>
</dbReference>
<dbReference type="GO" id="GO:0045087">
    <property type="term" value="P:innate immune response"/>
    <property type="evidence" value="ECO:0007669"/>
    <property type="project" value="UniProtKB-KW"/>
</dbReference>
<dbReference type="HOGENOM" id="CLU_006842_0_3_1"/>
<dbReference type="InterPro" id="IPR018114">
    <property type="entry name" value="TRYPSIN_HIS"/>
</dbReference>
<dbReference type="GO" id="GO:0004252">
    <property type="term" value="F:serine-type endopeptidase activity"/>
    <property type="evidence" value="ECO:0007669"/>
    <property type="project" value="InterPro"/>
</dbReference>
<name>B0XCB9_CULQU</name>
<comment type="similarity">
    <text evidence="8">Belongs to the peptidase S1 family. CLIP subfamily.</text>
</comment>
<dbReference type="VEuPathDB" id="VectorBase:CQUJHB009609"/>
<evidence type="ECO:0000313" key="13">
    <source>
        <dbReference type="EnsemblMetazoa" id="CPIJ016831-PA"/>
    </source>
</evidence>
<dbReference type="FunFam" id="2.40.10.10:FF:000028">
    <property type="entry name" value="Serine protease easter"/>
    <property type="match status" value="1"/>
</dbReference>
<feature type="signal peptide" evidence="10">
    <location>
        <begin position="1"/>
        <end position="26"/>
    </location>
</feature>
<dbReference type="EMBL" id="DS232682">
    <property type="protein sequence ID" value="EDS44749.1"/>
    <property type="molecule type" value="Genomic_DNA"/>
</dbReference>
<dbReference type="Proteomes" id="UP000002320">
    <property type="component" value="Unassembled WGS sequence"/>
</dbReference>
<dbReference type="OMA" id="YIWEMEN"/>
<dbReference type="VEuPathDB" id="VectorBase:CPIJ016831"/>
<dbReference type="GO" id="GO:0005576">
    <property type="term" value="C:extracellular region"/>
    <property type="evidence" value="ECO:0007669"/>
    <property type="project" value="UniProtKB-SubCell"/>
</dbReference>
<keyword evidence="9" id="KW-0720">Serine protease</keyword>
<evidence type="ECO:0000256" key="9">
    <source>
        <dbReference type="RuleBase" id="RU363034"/>
    </source>
</evidence>
<dbReference type="Pfam" id="PF00089">
    <property type="entry name" value="Trypsin"/>
    <property type="match status" value="1"/>
</dbReference>
<keyword evidence="5" id="KW-0391">Immunity</keyword>
<dbReference type="InterPro" id="IPR033116">
    <property type="entry name" value="TRYPSIN_SER"/>
</dbReference>